<accession>A0A3G5AAQ7</accession>
<dbReference type="InterPro" id="IPR032675">
    <property type="entry name" value="LRR_dom_sf"/>
</dbReference>
<dbReference type="GO" id="GO:0019005">
    <property type="term" value="C:SCF ubiquitin ligase complex"/>
    <property type="evidence" value="ECO:0007669"/>
    <property type="project" value="TreeGrafter"/>
</dbReference>
<dbReference type="EMBL" id="MK072387">
    <property type="protein sequence ID" value="AYV83311.1"/>
    <property type="molecule type" value="Genomic_DNA"/>
</dbReference>
<evidence type="ECO:0000256" key="1">
    <source>
        <dbReference type="SAM" id="Phobius"/>
    </source>
</evidence>
<gene>
    <name evidence="2" type="ORF">Hyperionvirus5_117</name>
</gene>
<name>A0A3G5AAQ7_9VIRU</name>
<dbReference type="SUPFAM" id="SSF52047">
    <property type="entry name" value="RNI-like"/>
    <property type="match status" value="1"/>
</dbReference>
<reference evidence="2" key="1">
    <citation type="submission" date="2018-10" db="EMBL/GenBank/DDBJ databases">
        <title>Hidden diversity of soil giant viruses.</title>
        <authorList>
            <person name="Schulz F."/>
            <person name="Alteio L."/>
            <person name="Goudeau D."/>
            <person name="Ryan E.M."/>
            <person name="Malmstrom R.R."/>
            <person name="Blanchard J."/>
            <person name="Woyke T."/>
        </authorList>
    </citation>
    <scope>NUCLEOTIDE SEQUENCE</scope>
    <source>
        <strain evidence="2">HYV1</strain>
    </source>
</reference>
<evidence type="ECO:0008006" key="3">
    <source>
        <dbReference type="Google" id="ProtNLM"/>
    </source>
</evidence>
<dbReference type="InterPro" id="IPR006553">
    <property type="entry name" value="Leu-rich_rpt_Cys-con_subtyp"/>
</dbReference>
<sequence>MFGLSKKNFILDPKIYEIPFYILIEYLSYRDLIRLSKVDPFLKGEIYHKTKTFTYAIHDRKYADIFLDTFKNVRLELNYENDNKWYEGNELAGFRKISSLRIVENVRDVKFTSMPYDLKIEADSENIGGFIKTKIPTLRSLVIKHNHYLGDRHFDDLLNLENLDLRICAVCTRVKPELKTLVSDQGLMRLVNLRSLTVACPNVTDNCFSKLTYLTKLDVRGNNNISDRSIERLTDLVNLSLMYVPNVTDHGISVLTNLQRLKIVSSPNISNDGIRHLSNIKCLSLQNTENISWGLEYLINLEKFSVDDNSSMFKYLSPVYFNKLTDLTLAYCANIDDSVLIELTNLGSLSIDKNVVLTDDSISRLTNLKKLKLEYVGKITGNVFKNLGALEDLYYKTAGRLYEKDMLHLTNLRSLTLTCQEYILEKGGSLKSLSGLTYLNMSCGKKYYAGAYEIFPDLIRYKTPNYPTDVKTKIPSKLIVIVIIIVASIYLAAFL</sequence>
<feature type="transmembrane region" description="Helical" evidence="1">
    <location>
        <begin position="474"/>
        <end position="494"/>
    </location>
</feature>
<dbReference type="GO" id="GO:0031146">
    <property type="term" value="P:SCF-dependent proteasomal ubiquitin-dependent protein catabolic process"/>
    <property type="evidence" value="ECO:0007669"/>
    <property type="project" value="TreeGrafter"/>
</dbReference>
<proteinExistence type="predicted"/>
<protein>
    <recommendedName>
        <fullName evidence="3">Leucine-rich repeat protein</fullName>
    </recommendedName>
</protein>
<evidence type="ECO:0000313" key="2">
    <source>
        <dbReference type="EMBL" id="AYV83311.1"/>
    </source>
</evidence>
<keyword evidence="1" id="KW-1133">Transmembrane helix</keyword>
<keyword evidence="1" id="KW-0472">Membrane</keyword>
<dbReference type="Gene3D" id="3.80.10.10">
    <property type="entry name" value="Ribonuclease Inhibitor"/>
    <property type="match status" value="2"/>
</dbReference>
<dbReference type="PANTHER" id="PTHR13318">
    <property type="entry name" value="PARTNER OF PAIRED, ISOFORM B-RELATED"/>
    <property type="match status" value="1"/>
</dbReference>
<dbReference type="SMART" id="SM00367">
    <property type="entry name" value="LRR_CC"/>
    <property type="match status" value="4"/>
</dbReference>
<keyword evidence="1" id="KW-0812">Transmembrane</keyword>
<organism evidence="2">
    <name type="scientific">Hyperionvirus sp</name>
    <dbReference type="NCBI Taxonomy" id="2487770"/>
    <lineage>
        <taxon>Viruses</taxon>
        <taxon>Varidnaviria</taxon>
        <taxon>Bamfordvirae</taxon>
        <taxon>Nucleocytoviricota</taxon>
        <taxon>Megaviricetes</taxon>
        <taxon>Imitervirales</taxon>
        <taxon>Mimiviridae</taxon>
        <taxon>Klosneuvirinae</taxon>
    </lineage>
</organism>